<dbReference type="Pfam" id="PF00926">
    <property type="entry name" value="DHBP_synthase"/>
    <property type="match status" value="1"/>
</dbReference>
<evidence type="ECO:0000256" key="6">
    <source>
        <dbReference type="RuleBase" id="RU003843"/>
    </source>
</evidence>
<comment type="cofactor">
    <cofactor evidence="6">
        <name>Mg(2+)</name>
        <dbReference type="ChEBI" id="CHEBI:18420"/>
    </cofactor>
    <cofactor evidence="6">
        <name>Mn(2+)</name>
        <dbReference type="ChEBI" id="CHEBI:29035"/>
    </cofactor>
    <text evidence="6">Binds 2 divalent metal cations per subunit. Magnesium or manganese.</text>
</comment>
<name>A0A1Q6DV73_METT1</name>
<dbReference type="GO" id="GO:0046872">
    <property type="term" value="F:metal ion binding"/>
    <property type="evidence" value="ECO:0007669"/>
    <property type="project" value="UniProtKB-KW"/>
</dbReference>
<dbReference type="NCBIfam" id="TIGR00506">
    <property type="entry name" value="ribB"/>
    <property type="match status" value="1"/>
</dbReference>
<dbReference type="EC" id="4.1.99.12" evidence="6"/>
<comment type="similarity">
    <text evidence="6">Belongs to the DHBP synthase family.</text>
</comment>
<dbReference type="UniPathway" id="UPA00275">
    <property type="reaction ID" value="UER00399"/>
</dbReference>
<organism evidence="7 8">
    <name type="scientific">Methanohalarchaeum thermophilum</name>
    <dbReference type="NCBI Taxonomy" id="1903181"/>
    <lineage>
        <taxon>Archaea</taxon>
        <taxon>Methanobacteriati</taxon>
        <taxon>Methanobacteriota</taxon>
        <taxon>Methanonatronarchaeia</taxon>
        <taxon>Methanonatronarchaeales</taxon>
        <taxon>Methanonatronarchaeaceae</taxon>
        <taxon>Candidatus Methanohalarchaeum</taxon>
    </lineage>
</organism>
<dbReference type="PANTHER" id="PTHR21327">
    <property type="entry name" value="GTP CYCLOHYDROLASE II-RELATED"/>
    <property type="match status" value="1"/>
</dbReference>
<reference evidence="7" key="1">
    <citation type="submission" date="2016-12" db="EMBL/GenBank/DDBJ databases">
        <title>Discovery of methanogenic haloarchaea.</title>
        <authorList>
            <person name="Sorokin D.Y."/>
            <person name="Makarova K.S."/>
            <person name="Abbas B."/>
            <person name="Ferrer M."/>
            <person name="Golyshin P.N."/>
        </authorList>
    </citation>
    <scope>NUCLEOTIDE SEQUENCE [LARGE SCALE GENOMIC DNA]</scope>
    <source>
        <strain evidence="7">HMET1</strain>
    </source>
</reference>
<evidence type="ECO:0000256" key="1">
    <source>
        <dbReference type="ARBA" id="ARBA00022619"/>
    </source>
</evidence>
<dbReference type="GO" id="GO:0009231">
    <property type="term" value="P:riboflavin biosynthetic process"/>
    <property type="evidence" value="ECO:0007669"/>
    <property type="project" value="UniProtKB-UniPathway"/>
</dbReference>
<evidence type="ECO:0000313" key="8">
    <source>
        <dbReference type="Proteomes" id="UP000185744"/>
    </source>
</evidence>
<keyword evidence="8" id="KW-1185">Reference proteome</keyword>
<dbReference type="PANTHER" id="PTHR21327:SF46">
    <property type="entry name" value="3,4-DIHYDROXY-2-BUTANONE 4-PHOSPHATE SYNTHASE"/>
    <property type="match status" value="1"/>
</dbReference>
<dbReference type="FunCoup" id="A0A1Q6DV73">
    <property type="interactions" value="84"/>
</dbReference>
<comment type="caution">
    <text evidence="7">The sequence shown here is derived from an EMBL/GenBank/DDBJ whole genome shotgun (WGS) entry which is preliminary data.</text>
</comment>
<dbReference type="SUPFAM" id="SSF55821">
    <property type="entry name" value="YrdC/RibB"/>
    <property type="match status" value="1"/>
</dbReference>
<dbReference type="InParanoid" id="A0A1Q6DV73"/>
<gene>
    <name evidence="7" type="ORF">BTN85_0742</name>
</gene>
<evidence type="ECO:0000256" key="4">
    <source>
        <dbReference type="ARBA" id="ARBA00023211"/>
    </source>
</evidence>
<keyword evidence="5 6" id="KW-0456">Lyase</keyword>
<evidence type="ECO:0000256" key="3">
    <source>
        <dbReference type="ARBA" id="ARBA00022842"/>
    </source>
</evidence>
<dbReference type="Proteomes" id="UP000185744">
    <property type="component" value="Unassembled WGS sequence"/>
</dbReference>
<evidence type="ECO:0000313" key="7">
    <source>
        <dbReference type="EMBL" id="OKY78255.1"/>
    </source>
</evidence>
<dbReference type="GO" id="GO:0008686">
    <property type="term" value="F:3,4-dihydroxy-2-butanone-4-phosphate synthase activity"/>
    <property type="evidence" value="ECO:0007669"/>
    <property type="project" value="UniProtKB-EC"/>
</dbReference>
<comment type="pathway">
    <text evidence="6">Cofactor biosynthesis; riboflavin biosynthesis; 2-hydroxy-3-oxobutyl phosphate from D-ribulose 5-phosphate: step 1/1.</text>
</comment>
<accession>A0A1Q6DV73</accession>
<evidence type="ECO:0000256" key="2">
    <source>
        <dbReference type="ARBA" id="ARBA00022723"/>
    </source>
</evidence>
<evidence type="ECO:0000256" key="5">
    <source>
        <dbReference type="ARBA" id="ARBA00023239"/>
    </source>
</evidence>
<comment type="function">
    <text evidence="6">Catalyzes the conversion of D-ribulose 5-phosphate to formate and 3,4-dihydroxy-2-butanone 4-phosphate.</text>
</comment>
<sequence length="217" mass="24669">MSQYIDAIQSIKKNKPVLVFDYSDREGETDIVYPARKITMKDIKRLRKDAGGLICVAIPSDAAERMNLLYASEILEKAGYNFKNKLPYDERSSFSIWVNHKDTYTGITDKDRSLTARKISESINKSKKDDFKFEEEFRSPGHVPILRAAKNLVKDRKGQTELSIALAKEADIQPAMVLSEMLGENGDALPKEKAKKYASKNNIPFLEGKEIVEKYNK</sequence>
<dbReference type="InterPro" id="IPR000422">
    <property type="entry name" value="DHBP_synthase_RibB"/>
</dbReference>
<comment type="catalytic activity">
    <reaction evidence="6">
        <text>D-ribulose 5-phosphate = (2S)-2-hydroxy-3-oxobutyl phosphate + formate + H(+)</text>
        <dbReference type="Rhea" id="RHEA:18457"/>
        <dbReference type="ChEBI" id="CHEBI:15378"/>
        <dbReference type="ChEBI" id="CHEBI:15740"/>
        <dbReference type="ChEBI" id="CHEBI:58121"/>
        <dbReference type="ChEBI" id="CHEBI:58830"/>
        <dbReference type="EC" id="4.1.99.12"/>
    </reaction>
</comment>
<keyword evidence="2 6" id="KW-0479">Metal-binding</keyword>
<comment type="subunit">
    <text evidence="6">Homodimer.</text>
</comment>
<dbReference type="AlphaFoldDB" id="A0A1Q6DV73"/>
<dbReference type="GO" id="GO:0005829">
    <property type="term" value="C:cytosol"/>
    <property type="evidence" value="ECO:0007669"/>
    <property type="project" value="TreeGrafter"/>
</dbReference>
<dbReference type="STRING" id="1903181.BTN85_0742"/>
<dbReference type="EMBL" id="MSDW01000001">
    <property type="protein sequence ID" value="OKY78255.1"/>
    <property type="molecule type" value="Genomic_DNA"/>
</dbReference>
<keyword evidence="4 6" id="KW-0464">Manganese</keyword>
<keyword evidence="3 6" id="KW-0460">Magnesium</keyword>
<proteinExistence type="inferred from homology"/>
<keyword evidence="1 6" id="KW-0686">Riboflavin biosynthesis</keyword>
<protein>
    <recommendedName>
        <fullName evidence="6">3,4-dihydroxy-2-butanone 4-phosphate synthase</fullName>
        <shortName evidence="6">DHBP synthase</shortName>
        <ecNumber evidence="6">4.1.99.12</ecNumber>
    </recommendedName>
</protein>
<dbReference type="Gene3D" id="3.90.870.10">
    <property type="entry name" value="DHBP synthase"/>
    <property type="match status" value="1"/>
</dbReference>
<dbReference type="InterPro" id="IPR017945">
    <property type="entry name" value="DHBP_synth_RibB-like_a/b_dom"/>
</dbReference>